<protein>
    <recommendedName>
        <fullName evidence="4">PEP-CTERM protein-sorting domain-containing protein</fullName>
    </recommendedName>
</protein>
<accession>A0A5C5VGT8</accession>
<name>A0A5C5VGT8_9BACT</name>
<organism evidence="2 3">
    <name type="scientific">Posidoniimonas corsicana</name>
    <dbReference type="NCBI Taxonomy" id="1938618"/>
    <lineage>
        <taxon>Bacteria</taxon>
        <taxon>Pseudomonadati</taxon>
        <taxon>Planctomycetota</taxon>
        <taxon>Planctomycetia</taxon>
        <taxon>Pirellulales</taxon>
        <taxon>Lacipirellulaceae</taxon>
        <taxon>Posidoniimonas</taxon>
    </lineage>
</organism>
<keyword evidence="3" id="KW-1185">Reference proteome</keyword>
<evidence type="ECO:0000313" key="2">
    <source>
        <dbReference type="EMBL" id="TWT37321.1"/>
    </source>
</evidence>
<keyword evidence="1" id="KW-0732">Signal</keyword>
<feature type="chain" id="PRO_5022916516" description="PEP-CTERM protein-sorting domain-containing protein" evidence="1">
    <location>
        <begin position="21"/>
        <end position="238"/>
    </location>
</feature>
<sequence precursor="true">MLKTLSCLALVALLAGQANAAFVVPDSTAAPFEDWSRGAADSVYAEWDSFSVAYDAPGNAPDVGASPSSGSPSGADAVLTGLEPSVFVVSSGNIYSFSAPPAFSLSTPGHGYGGGYNTRVAAQIGVQGNPLDSGSLLLTYNDGSADVTATPDYLLNRGLDGAKTEWLAVWDIAGYNPAATQIDFMASGSSMSLDTLAVDTFTQTGAFTALPANVPEPAAAALAVLGCVLLRGRRRVIG</sequence>
<dbReference type="OrthoDB" id="284598at2"/>
<gene>
    <name evidence="2" type="ORF">KOR34_22690</name>
</gene>
<feature type="signal peptide" evidence="1">
    <location>
        <begin position="1"/>
        <end position="20"/>
    </location>
</feature>
<dbReference type="RefSeq" id="WP_146564665.1">
    <property type="nucleotide sequence ID" value="NZ_SIHJ01000001.1"/>
</dbReference>
<evidence type="ECO:0000256" key="1">
    <source>
        <dbReference type="SAM" id="SignalP"/>
    </source>
</evidence>
<evidence type="ECO:0000313" key="3">
    <source>
        <dbReference type="Proteomes" id="UP000316714"/>
    </source>
</evidence>
<dbReference type="Proteomes" id="UP000316714">
    <property type="component" value="Unassembled WGS sequence"/>
</dbReference>
<dbReference type="AlphaFoldDB" id="A0A5C5VGT8"/>
<proteinExistence type="predicted"/>
<dbReference type="EMBL" id="SIHJ01000001">
    <property type="protein sequence ID" value="TWT37321.1"/>
    <property type="molecule type" value="Genomic_DNA"/>
</dbReference>
<evidence type="ECO:0008006" key="4">
    <source>
        <dbReference type="Google" id="ProtNLM"/>
    </source>
</evidence>
<comment type="caution">
    <text evidence="2">The sequence shown here is derived from an EMBL/GenBank/DDBJ whole genome shotgun (WGS) entry which is preliminary data.</text>
</comment>
<reference evidence="2 3" key="1">
    <citation type="submission" date="2019-02" db="EMBL/GenBank/DDBJ databases">
        <title>Deep-cultivation of Planctomycetes and their phenomic and genomic characterization uncovers novel biology.</title>
        <authorList>
            <person name="Wiegand S."/>
            <person name="Jogler M."/>
            <person name="Boedeker C."/>
            <person name="Pinto D."/>
            <person name="Vollmers J."/>
            <person name="Rivas-Marin E."/>
            <person name="Kohn T."/>
            <person name="Peeters S.H."/>
            <person name="Heuer A."/>
            <person name="Rast P."/>
            <person name="Oberbeckmann S."/>
            <person name="Bunk B."/>
            <person name="Jeske O."/>
            <person name="Meyerdierks A."/>
            <person name="Storesund J.E."/>
            <person name="Kallscheuer N."/>
            <person name="Luecker S."/>
            <person name="Lage O.M."/>
            <person name="Pohl T."/>
            <person name="Merkel B.J."/>
            <person name="Hornburger P."/>
            <person name="Mueller R.-W."/>
            <person name="Bruemmer F."/>
            <person name="Labrenz M."/>
            <person name="Spormann A.M."/>
            <person name="Op Den Camp H."/>
            <person name="Overmann J."/>
            <person name="Amann R."/>
            <person name="Jetten M.S.M."/>
            <person name="Mascher T."/>
            <person name="Medema M.H."/>
            <person name="Devos D.P."/>
            <person name="Kaster A.-K."/>
            <person name="Ovreas L."/>
            <person name="Rohde M."/>
            <person name="Galperin M.Y."/>
            <person name="Jogler C."/>
        </authorList>
    </citation>
    <scope>NUCLEOTIDE SEQUENCE [LARGE SCALE GENOMIC DNA]</scope>
    <source>
        <strain evidence="2 3">KOR34</strain>
    </source>
</reference>